<proteinExistence type="predicted"/>
<reference evidence="3 4" key="1">
    <citation type="submission" date="2017-07" db="EMBL/GenBank/DDBJ databases">
        <title>Leptospira spp. isolated from tropical soils.</title>
        <authorList>
            <person name="Thibeaux R."/>
            <person name="Iraola G."/>
            <person name="Ferres I."/>
            <person name="Bierque E."/>
            <person name="Girault D."/>
            <person name="Soupe-Gilbert M.-E."/>
            <person name="Picardeau M."/>
            <person name="Goarant C."/>
        </authorList>
    </citation>
    <scope>NUCLEOTIDE SEQUENCE [LARGE SCALE GENOMIC DNA]</scope>
    <source>
        <strain evidence="2 4">FH1-B-B1</strain>
        <strain evidence="1 3">FH1-B-C1</strain>
    </source>
</reference>
<organism evidence="2 4">
    <name type="scientific">Leptospira perolatii</name>
    <dbReference type="NCBI Taxonomy" id="2023191"/>
    <lineage>
        <taxon>Bacteria</taxon>
        <taxon>Pseudomonadati</taxon>
        <taxon>Spirochaetota</taxon>
        <taxon>Spirochaetia</taxon>
        <taxon>Leptospirales</taxon>
        <taxon>Leptospiraceae</taxon>
        <taxon>Leptospira</taxon>
    </lineage>
</organism>
<sequence>MTKKMIYAMESASLCHRTGPRPKPGWGLLPWEFRPYKRKKPAFDFAKSGLCTENSEEKLKLIW</sequence>
<dbReference type="EMBL" id="NPDZ01000015">
    <property type="protein sequence ID" value="PJZ71968.1"/>
    <property type="molecule type" value="Genomic_DNA"/>
</dbReference>
<gene>
    <name evidence="1" type="ORF">CH360_15175</name>
    <name evidence="2" type="ORF">CH373_16630</name>
</gene>
<keyword evidence="3" id="KW-1185">Reference proteome</keyword>
<dbReference type="AlphaFoldDB" id="A0A2M9ZIT7"/>
<comment type="caution">
    <text evidence="2">The sequence shown here is derived from an EMBL/GenBank/DDBJ whole genome shotgun (WGS) entry which is preliminary data.</text>
</comment>
<evidence type="ECO:0000313" key="1">
    <source>
        <dbReference type="EMBL" id="PJZ68621.1"/>
    </source>
</evidence>
<evidence type="ECO:0000313" key="2">
    <source>
        <dbReference type="EMBL" id="PJZ71968.1"/>
    </source>
</evidence>
<dbReference type="EMBL" id="NPDY01000018">
    <property type="protein sequence ID" value="PJZ68621.1"/>
    <property type="molecule type" value="Genomic_DNA"/>
</dbReference>
<protein>
    <submittedName>
        <fullName evidence="2">Uncharacterized protein</fullName>
    </submittedName>
</protein>
<evidence type="ECO:0000313" key="3">
    <source>
        <dbReference type="Proteomes" id="UP000231962"/>
    </source>
</evidence>
<name>A0A2M9ZIT7_9LEPT</name>
<accession>A0A2M9ZIT7</accession>
<evidence type="ECO:0000313" key="4">
    <source>
        <dbReference type="Proteomes" id="UP000231990"/>
    </source>
</evidence>
<dbReference type="Proteomes" id="UP000231990">
    <property type="component" value="Unassembled WGS sequence"/>
</dbReference>
<dbReference type="Proteomes" id="UP000231962">
    <property type="component" value="Unassembled WGS sequence"/>
</dbReference>